<dbReference type="PROSITE" id="PS00216">
    <property type="entry name" value="SUGAR_TRANSPORT_1"/>
    <property type="match status" value="1"/>
</dbReference>
<dbReference type="InterPro" id="IPR050171">
    <property type="entry name" value="MFS_Transporters"/>
</dbReference>
<evidence type="ECO:0000256" key="6">
    <source>
        <dbReference type="ARBA" id="ARBA00023136"/>
    </source>
</evidence>
<dbReference type="Pfam" id="PF07690">
    <property type="entry name" value="MFS_1"/>
    <property type="match status" value="1"/>
</dbReference>
<evidence type="ECO:0000313" key="9">
    <source>
        <dbReference type="EMBL" id="MDM7859153.1"/>
    </source>
</evidence>
<dbReference type="PANTHER" id="PTHR23517:SF2">
    <property type="entry name" value="MULTIDRUG RESISTANCE PROTEIN MDTH"/>
    <property type="match status" value="1"/>
</dbReference>
<feature type="domain" description="Major facilitator superfamily (MFS) profile" evidence="8">
    <location>
        <begin position="1"/>
        <end position="389"/>
    </location>
</feature>
<protein>
    <submittedName>
        <fullName evidence="9">MFS transporter</fullName>
    </submittedName>
</protein>
<keyword evidence="4 7" id="KW-0812">Transmembrane</keyword>
<evidence type="ECO:0000256" key="1">
    <source>
        <dbReference type="ARBA" id="ARBA00004651"/>
    </source>
</evidence>
<evidence type="ECO:0000256" key="5">
    <source>
        <dbReference type="ARBA" id="ARBA00022989"/>
    </source>
</evidence>
<feature type="transmembrane region" description="Helical" evidence="7">
    <location>
        <begin position="298"/>
        <end position="315"/>
    </location>
</feature>
<name>A0ABT7SSH4_9ALTE</name>
<dbReference type="RefSeq" id="WP_289363061.1">
    <property type="nucleotide sequence ID" value="NZ_JAUCBP010000001.1"/>
</dbReference>
<dbReference type="InterPro" id="IPR011701">
    <property type="entry name" value="MFS"/>
</dbReference>
<keyword evidence="5 7" id="KW-1133">Transmembrane helix</keyword>
<dbReference type="PANTHER" id="PTHR23517">
    <property type="entry name" value="RESISTANCE PROTEIN MDTM, PUTATIVE-RELATED-RELATED"/>
    <property type="match status" value="1"/>
</dbReference>
<dbReference type="Proteomes" id="UP001234343">
    <property type="component" value="Unassembled WGS sequence"/>
</dbReference>
<dbReference type="InterPro" id="IPR020846">
    <property type="entry name" value="MFS_dom"/>
</dbReference>
<dbReference type="Gene3D" id="1.20.1250.20">
    <property type="entry name" value="MFS general substrate transporter like domains"/>
    <property type="match status" value="1"/>
</dbReference>
<proteinExistence type="predicted"/>
<evidence type="ECO:0000256" key="7">
    <source>
        <dbReference type="SAM" id="Phobius"/>
    </source>
</evidence>
<feature type="transmembrane region" description="Helical" evidence="7">
    <location>
        <begin position="99"/>
        <end position="119"/>
    </location>
</feature>
<dbReference type="CDD" id="cd17472">
    <property type="entry name" value="MFS_YajR_like"/>
    <property type="match status" value="1"/>
</dbReference>
<dbReference type="PROSITE" id="PS50850">
    <property type="entry name" value="MFS"/>
    <property type="match status" value="1"/>
</dbReference>
<evidence type="ECO:0000259" key="8">
    <source>
        <dbReference type="PROSITE" id="PS50850"/>
    </source>
</evidence>
<dbReference type="InterPro" id="IPR036259">
    <property type="entry name" value="MFS_trans_sf"/>
</dbReference>
<feature type="transmembrane region" description="Helical" evidence="7">
    <location>
        <begin position="273"/>
        <end position="292"/>
    </location>
</feature>
<feature type="transmembrane region" description="Helical" evidence="7">
    <location>
        <begin position="363"/>
        <end position="380"/>
    </location>
</feature>
<feature type="transmembrane region" description="Helical" evidence="7">
    <location>
        <begin position="214"/>
        <end position="235"/>
    </location>
</feature>
<evidence type="ECO:0000256" key="4">
    <source>
        <dbReference type="ARBA" id="ARBA00022692"/>
    </source>
</evidence>
<dbReference type="InterPro" id="IPR005829">
    <property type="entry name" value="Sugar_transporter_CS"/>
</dbReference>
<evidence type="ECO:0000256" key="2">
    <source>
        <dbReference type="ARBA" id="ARBA00022448"/>
    </source>
</evidence>
<keyword evidence="3" id="KW-1003">Cell membrane</keyword>
<dbReference type="EMBL" id="JAUCBP010000001">
    <property type="protein sequence ID" value="MDM7859153.1"/>
    <property type="molecule type" value="Genomic_DNA"/>
</dbReference>
<feature type="transmembrane region" description="Helical" evidence="7">
    <location>
        <begin position="131"/>
        <end position="155"/>
    </location>
</feature>
<organism evidence="9 10">
    <name type="scientific">Alteromonas arenosi</name>
    <dbReference type="NCBI Taxonomy" id="3055817"/>
    <lineage>
        <taxon>Bacteria</taxon>
        <taxon>Pseudomonadati</taxon>
        <taxon>Pseudomonadota</taxon>
        <taxon>Gammaproteobacteria</taxon>
        <taxon>Alteromonadales</taxon>
        <taxon>Alteromonadaceae</taxon>
        <taxon>Alteromonas/Salinimonas group</taxon>
        <taxon>Alteromonas</taxon>
    </lineage>
</organism>
<accession>A0ABT7SSH4</accession>
<keyword evidence="2" id="KW-0813">Transport</keyword>
<evidence type="ECO:0000313" key="10">
    <source>
        <dbReference type="Proteomes" id="UP001234343"/>
    </source>
</evidence>
<gene>
    <name evidence="9" type="ORF">QTP81_00865</name>
</gene>
<dbReference type="SUPFAM" id="SSF103473">
    <property type="entry name" value="MFS general substrate transporter"/>
    <property type="match status" value="1"/>
</dbReference>
<comment type="subcellular location">
    <subcellularLocation>
        <location evidence="1">Cell membrane</location>
        <topology evidence="1">Multi-pass membrane protein</topology>
    </subcellularLocation>
</comment>
<sequence>MNAAEFRAAFSLAAVYMSRMLGLFMVMPVLAVAAVELDGFSPVWLGLAIGGYGLTQAVLQIPVGMLSDRFGRKPVIYVGLTVFAIGSVVAALAENMTGLVIGRVLQGMGAIAGSVMALAADTTRAEQRTKVMAIIGISIGMSFYVAVLIGPLLAGQWGLSGLFWVTAGLAIVSILLVIFVVPTPTAQHANPETLPQQHHLRFVLNHQPLLKLNVSVALLHMLITTLFILIPPQLIEAGFALGEHWQIYLPVLLLSIVFLGIIMRAAAKVKTGVSIQFCIFLMAIAIVGLAWLPLTVSSLLTLLVAFFAGFNYLEARMPALVSIFAPAGARGTAMGVYASCQFFGAFLGGLWSGLITSWHGTEAVYAVIITVTILWMGLFFRFNTHPSIKRVTLRIENAATSADQVRQTLTQIPGIVEINPALEQHLVYLRVDHRFDHQRAQDALAKNNN</sequence>
<feature type="transmembrane region" description="Helical" evidence="7">
    <location>
        <begin position="336"/>
        <end position="357"/>
    </location>
</feature>
<evidence type="ECO:0000256" key="3">
    <source>
        <dbReference type="ARBA" id="ARBA00022475"/>
    </source>
</evidence>
<keyword evidence="6 7" id="KW-0472">Membrane</keyword>
<keyword evidence="10" id="KW-1185">Reference proteome</keyword>
<feature type="transmembrane region" description="Helical" evidence="7">
    <location>
        <begin position="75"/>
        <end position="93"/>
    </location>
</feature>
<feature type="transmembrane region" description="Helical" evidence="7">
    <location>
        <begin position="43"/>
        <end position="63"/>
    </location>
</feature>
<comment type="caution">
    <text evidence="9">The sequence shown here is derived from an EMBL/GenBank/DDBJ whole genome shotgun (WGS) entry which is preliminary data.</text>
</comment>
<feature type="transmembrane region" description="Helical" evidence="7">
    <location>
        <begin position="161"/>
        <end position="181"/>
    </location>
</feature>
<reference evidence="9 10" key="1">
    <citation type="submission" date="2023-06" db="EMBL/GenBank/DDBJ databases">
        <title>Alteromonas sp. ASW11-36 isolated from intertidal sand.</title>
        <authorList>
            <person name="Li Y."/>
        </authorList>
    </citation>
    <scope>NUCLEOTIDE SEQUENCE [LARGE SCALE GENOMIC DNA]</scope>
    <source>
        <strain evidence="9 10">ASW11-36</strain>
    </source>
</reference>
<feature type="transmembrane region" description="Helical" evidence="7">
    <location>
        <begin position="247"/>
        <end position="266"/>
    </location>
</feature>